<evidence type="ECO:0000313" key="4">
    <source>
        <dbReference type="Proteomes" id="UP000251545"/>
    </source>
</evidence>
<gene>
    <name evidence="3" type="ORF">CLV33_106117</name>
</gene>
<evidence type="ECO:0000313" key="3">
    <source>
        <dbReference type="EMBL" id="PQV47798.1"/>
    </source>
</evidence>
<name>A0A362XB87_9FLAO</name>
<dbReference type="GO" id="GO:0016020">
    <property type="term" value="C:membrane"/>
    <property type="evidence" value="ECO:0007669"/>
    <property type="project" value="InterPro"/>
</dbReference>
<protein>
    <submittedName>
        <fullName evidence="3">GHKL domain-containing protein</fullName>
    </submittedName>
</protein>
<dbReference type="InterPro" id="IPR010559">
    <property type="entry name" value="Sig_transdc_His_kin_internal"/>
</dbReference>
<feature type="transmembrane region" description="Helical" evidence="1">
    <location>
        <begin position="66"/>
        <end position="85"/>
    </location>
</feature>
<feature type="transmembrane region" description="Helical" evidence="1">
    <location>
        <begin position="115"/>
        <end position="138"/>
    </location>
</feature>
<reference evidence="3 4" key="1">
    <citation type="submission" date="2018-02" db="EMBL/GenBank/DDBJ databases">
        <title>Genomic Encyclopedia of Archaeal and Bacterial Type Strains, Phase II (KMG-II): from individual species to whole genera.</title>
        <authorList>
            <person name="Goeker M."/>
        </authorList>
    </citation>
    <scope>NUCLEOTIDE SEQUENCE [LARGE SCALE GENOMIC DNA]</scope>
    <source>
        <strain evidence="3 4">DSM 21165</strain>
    </source>
</reference>
<feature type="transmembrane region" description="Helical" evidence="1">
    <location>
        <begin position="36"/>
        <end position="54"/>
    </location>
</feature>
<dbReference type="PANTHER" id="PTHR34220:SF7">
    <property type="entry name" value="SENSOR HISTIDINE KINASE YPDA"/>
    <property type="match status" value="1"/>
</dbReference>
<dbReference type="InterPro" id="IPR050640">
    <property type="entry name" value="Bact_2-comp_sensor_kinase"/>
</dbReference>
<dbReference type="GO" id="GO:0000155">
    <property type="term" value="F:phosphorelay sensor kinase activity"/>
    <property type="evidence" value="ECO:0007669"/>
    <property type="project" value="InterPro"/>
</dbReference>
<feature type="domain" description="Signal transduction histidine kinase internal region" evidence="2">
    <location>
        <begin position="156"/>
        <end position="230"/>
    </location>
</feature>
<sequence length="344" mass="39623">MKRITRLTIQAALWLFIGTIIWLNQDANIEILHENFVVLLFQIMLLSVLIYYAAPNLLFKKKHVHFAVFSMVLIGISVWILSLLFHMPLEEAQPIGRPEMGPPPRPEMKKPPTHYLLHTLILAITYVLALSVEVYNYLKQKEKETIKAQNINLQNELKLLKSQINPHFLFNSLNNIYTLAGIDSGKTQKSIIHLSDMLRYVLYECDQETVPLKKEIEYIENYLKLFALKSSKTYPISSNYNITNNSATIAPMLLIPFIENALKHSNIDDINNAFINIKINTDEKTLDFEVENSKPKKVITKDKVGGIGLENVKKRLSILYPEKHQLEVNNNETTFKVTLHLNLV</sequence>
<organism evidence="3 4">
    <name type="scientific">Jejuia pallidilutea</name>
    <dbReference type="NCBI Taxonomy" id="504487"/>
    <lineage>
        <taxon>Bacteria</taxon>
        <taxon>Pseudomonadati</taxon>
        <taxon>Bacteroidota</taxon>
        <taxon>Flavobacteriia</taxon>
        <taxon>Flavobacteriales</taxon>
        <taxon>Flavobacteriaceae</taxon>
        <taxon>Jejuia</taxon>
    </lineage>
</organism>
<proteinExistence type="predicted"/>
<dbReference type="EMBL" id="PVEO01000006">
    <property type="protein sequence ID" value="PQV47798.1"/>
    <property type="molecule type" value="Genomic_DNA"/>
</dbReference>
<dbReference type="RefSeq" id="WP_105473999.1">
    <property type="nucleotide sequence ID" value="NZ_PVEO01000006.1"/>
</dbReference>
<evidence type="ECO:0000259" key="2">
    <source>
        <dbReference type="Pfam" id="PF06580"/>
    </source>
</evidence>
<accession>A0A362XB87</accession>
<feature type="transmembrane region" description="Helical" evidence="1">
    <location>
        <begin position="7"/>
        <end position="24"/>
    </location>
</feature>
<dbReference type="Proteomes" id="UP000251545">
    <property type="component" value="Unassembled WGS sequence"/>
</dbReference>
<dbReference type="PANTHER" id="PTHR34220">
    <property type="entry name" value="SENSOR HISTIDINE KINASE YPDA"/>
    <property type="match status" value="1"/>
</dbReference>
<dbReference type="Pfam" id="PF06580">
    <property type="entry name" value="His_kinase"/>
    <property type="match status" value="1"/>
</dbReference>
<keyword evidence="1" id="KW-0812">Transmembrane</keyword>
<dbReference type="InterPro" id="IPR036890">
    <property type="entry name" value="HATPase_C_sf"/>
</dbReference>
<keyword evidence="1" id="KW-1133">Transmembrane helix</keyword>
<dbReference type="AlphaFoldDB" id="A0A362XB87"/>
<keyword evidence="1" id="KW-0472">Membrane</keyword>
<comment type="caution">
    <text evidence="3">The sequence shown here is derived from an EMBL/GenBank/DDBJ whole genome shotgun (WGS) entry which is preliminary data.</text>
</comment>
<evidence type="ECO:0000256" key="1">
    <source>
        <dbReference type="SAM" id="Phobius"/>
    </source>
</evidence>
<dbReference type="Gene3D" id="3.30.565.10">
    <property type="entry name" value="Histidine kinase-like ATPase, C-terminal domain"/>
    <property type="match status" value="1"/>
</dbReference>